<feature type="transmembrane region" description="Helical" evidence="6">
    <location>
        <begin position="26"/>
        <end position="46"/>
    </location>
</feature>
<keyword evidence="4 6" id="KW-1133">Transmembrane helix</keyword>
<feature type="transmembrane region" description="Helical" evidence="6">
    <location>
        <begin position="468"/>
        <end position="487"/>
    </location>
</feature>
<evidence type="ECO:0000256" key="1">
    <source>
        <dbReference type="ARBA" id="ARBA00004651"/>
    </source>
</evidence>
<evidence type="ECO:0000313" key="8">
    <source>
        <dbReference type="EMBL" id="QOV88107.1"/>
    </source>
</evidence>
<dbReference type="PANTHER" id="PTHR33406:SF13">
    <property type="entry name" value="MEMBRANE PROTEIN YDFJ"/>
    <property type="match status" value="1"/>
</dbReference>
<dbReference type="InterPro" id="IPR050545">
    <property type="entry name" value="Mycobact_MmpL"/>
</dbReference>
<evidence type="ECO:0000256" key="6">
    <source>
        <dbReference type="SAM" id="Phobius"/>
    </source>
</evidence>
<dbReference type="RefSeq" id="WP_206291076.1">
    <property type="nucleotide sequence ID" value="NZ_CP063458.1"/>
</dbReference>
<dbReference type="Proteomes" id="UP000593765">
    <property type="component" value="Chromosome"/>
</dbReference>
<evidence type="ECO:0000256" key="2">
    <source>
        <dbReference type="ARBA" id="ARBA00022475"/>
    </source>
</evidence>
<comment type="subcellular location">
    <subcellularLocation>
        <location evidence="1">Cell membrane</location>
        <topology evidence="1">Multi-pass membrane protein</topology>
    </subcellularLocation>
</comment>
<feature type="transmembrane region" description="Helical" evidence="6">
    <location>
        <begin position="761"/>
        <end position="782"/>
    </location>
</feature>
<dbReference type="KEGG" id="hbs:IPV69_17820"/>
<dbReference type="SUPFAM" id="SSF82866">
    <property type="entry name" value="Multidrug efflux transporter AcrB transmembrane domain"/>
    <property type="match status" value="2"/>
</dbReference>
<evidence type="ECO:0000256" key="3">
    <source>
        <dbReference type="ARBA" id="ARBA00022692"/>
    </source>
</evidence>
<feature type="transmembrane region" description="Helical" evidence="6">
    <location>
        <begin position="380"/>
        <end position="402"/>
    </location>
</feature>
<feature type="transmembrane region" description="Helical" evidence="6">
    <location>
        <begin position="709"/>
        <end position="728"/>
    </location>
</feature>
<keyword evidence="5 6" id="KW-0472">Membrane</keyword>
<feature type="transmembrane region" description="Helical" evidence="6">
    <location>
        <begin position="334"/>
        <end position="359"/>
    </location>
</feature>
<evidence type="ECO:0000256" key="4">
    <source>
        <dbReference type="ARBA" id="ARBA00022989"/>
    </source>
</evidence>
<dbReference type="GO" id="GO:0005886">
    <property type="term" value="C:plasma membrane"/>
    <property type="evidence" value="ECO:0007669"/>
    <property type="project" value="UniProtKB-SubCell"/>
</dbReference>
<keyword evidence="2" id="KW-1003">Cell membrane</keyword>
<feature type="transmembrane region" description="Helical" evidence="6">
    <location>
        <begin position="408"/>
        <end position="434"/>
    </location>
</feature>
<name>A0A7M2WRE9_9BACT</name>
<proteinExistence type="predicted"/>
<feature type="transmembrane region" description="Helical" evidence="6">
    <location>
        <begin position="282"/>
        <end position="300"/>
    </location>
</feature>
<dbReference type="InterPro" id="IPR004869">
    <property type="entry name" value="MMPL_dom"/>
</dbReference>
<reference evidence="8 9" key="1">
    <citation type="submission" date="2020-10" db="EMBL/GenBank/DDBJ databases">
        <title>Wide distribution of Phycisphaera-like planctomycetes from WD2101 soil group in peatlands and genome analysis of the first cultivated representative.</title>
        <authorList>
            <person name="Dedysh S.N."/>
            <person name="Beletsky A.V."/>
            <person name="Ivanova A."/>
            <person name="Kulichevskaya I.S."/>
            <person name="Suzina N.E."/>
            <person name="Philippov D.A."/>
            <person name="Rakitin A.L."/>
            <person name="Mardanov A.V."/>
            <person name="Ravin N.V."/>
        </authorList>
    </citation>
    <scope>NUCLEOTIDE SEQUENCE [LARGE SCALE GENOMIC DNA]</scope>
    <source>
        <strain evidence="8 9">M1803</strain>
    </source>
</reference>
<organism evidence="8 9">
    <name type="scientific">Humisphaera borealis</name>
    <dbReference type="NCBI Taxonomy" id="2807512"/>
    <lineage>
        <taxon>Bacteria</taxon>
        <taxon>Pseudomonadati</taxon>
        <taxon>Planctomycetota</taxon>
        <taxon>Phycisphaerae</taxon>
        <taxon>Tepidisphaerales</taxon>
        <taxon>Tepidisphaeraceae</taxon>
        <taxon>Humisphaera</taxon>
    </lineage>
</organism>
<dbReference type="InterPro" id="IPR000731">
    <property type="entry name" value="SSD"/>
</dbReference>
<evidence type="ECO:0000256" key="5">
    <source>
        <dbReference type="ARBA" id="ARBA00023136"/>
    </source>
</evidence>
<gene>
    <name evidence="8" type="ORF">IPV69_17820</name>
</gene>
<dbReference type="PROSITE" id="PS50156">
    <property type="entry name" value="SSD"/>
    <property type="match status" value="1"/>
</dbReference>
<evidence type="ECO:0000259" key="7">
    <source>
        <dbReference type="PROSITE" id="PS50156"/>
    </source>
</evidence>
<protein>
    <submittedName>
        <fullName evidence="8">MMPL family transporter</fullName>
    </submittedName>
</protein>
<keyword evidence="9" id="KW-1185">Reference proteome</keyword>
<feature type="transmembrane region" description="Helical" evidence="6">
    <location>
        <begin position="735"/>
        <end position="755"/>
    </location>
</feature>
<feature type="domain" description="SSD" evidence="7">
    <location>
        <begin position="311"/>
        <end position="433"/>
    </location>
</feature>
<feature type="transmembrane region" description="Helical" evidence="6">
    <location>
        <begin position="815"/>
        <end position="835"/>
    </location>
</feature>
<dbReference type="EMBL" id="CP063458">
    <property type="protein sequence ID" value="QOV88107.1"/>
    <property type="molecule type" value="Genomic_DNA"/>
</dbReference>
<feature type="transmembrane region" description="Helical" evidence="6">
    <location>
        <begin position="307"/>
        <end position="328"/>
    </location>
</feature>
<dbReference type="Pfam" id="PF03176">
    <property type="entry name" value="MMPL"/>
    <property type="match status" value="2"/>
</dbReference>
<evidence type="ECO:0000313" key="9">
    <source>
        <dbReference type="Proteomes" id="UP000593765"/>
    </source>
</evidence>
<keyword evidence="3 6" id="KW-0812">Transmembrane</keyword>
<dbReference type="PANTHER" id="PTHR33406">
    <property type="entry name" value="MEMBRANE PROTEIN MJ1562-RELATED"/>
    <property type="match status" value="1"/>
</dbReference>
<dbReference type="AlphaFoldDB" id="A0A7M2WRE9"/>
<sequence length="873" mass="94297">MPDSAQNSRLARLVERVLTFPARRPWLALLISGLLTAIAIAGIFRLKANTSLSALFPRGNPSADALVRVLDAYPASGELILLASMAEGQDAAPEKLLAFAERFSQAVANSPDARQITAGVAYAPDPAFRTFIEQVLVPSGLYYLDDEAFARARQRLTAGEIRDQIRQNESLISQPGPAAGAAAKQLLKDPLRLHEFVKERFGSQRQFATWQGREEFISPDGRAILIRVTGTQTSSDLDYCEKMMKTLPAVAKVANTDGLTIDYIGAYAAADHSHQTIRADSIENVFASVILLQLLFIIFYRRPIRQFLLEIVPVLLGVAIGFGVYGWVRPSISPIAAVVGGILAGMGVDHSVMYLASYFRHLRDGCSPAEAVRRTAMTTVGALFVAWLTTIIGFVAIAFSSVRTLQEFALLGSFGLLCAFVAIVFILPAVLTLWDTRRLARHDTPETRRLPFRFPIEGVLAAIDRRRIALIAISLAVLAASAIYAGTRPGGVLPLESDLHVMHPQPNPPLAAEKKLAERFGSSPGGLLVHLRASSPDALLSLAHEVDRRLSSPAVRSAGVTGTFGLGTLLPDPATVARRRGVVTPAEIDRVIADFKAAIEDSPFDPKQYEGYTEFLRMALSQEKSPSLDDLRRFPALSRSLLPAESIAVGSPANEAIAMVFIDRPTDSRDRREALVTATRQSLAGLNGVTLTGLPVISMDTEVAIQRDLPLLLSISSGLCVLYMLFHYRSVTNTLLALLPTIFSLIVLAAAARWLDLRLNLINLIALPMLIGIDVDYGIYLVSLADYRWKKRQGGAPADPPQPPLLVRIAGSSQAVLVCAVSSGLGFLSLITVSVPAVQSLGLAVAIGVGSCIFGTFCLLAPILMVIERVRAR</sequence>
<dbReference type="Gene3D" id="1.20.1640.10">
    <property type="entry name" value="Multidrug efflux transporter AcrB transmembrane domain"/>
    <property type="match status" value="2"/>
</dbReference>
<feature type="transmembrane region" description="Helical" evidence="6">
    <location>
        <begin position="841"/>
        <end position="867"/>
    </location>
</feature>
<accession>A0A7M2WRE9</accession>